<evidence type="ECO:0000313" key="2">
    <source>
        <dbReference type="Proteomes" id="UP001180020"/>
    </source>
</evidence>
<accession>A0AAV9DNK3</accession>
<name>A0AAV9DNK3_ACOCL</name>
<reference evidence="1" key="2">
    <citation type="submission" date="2023-06" db="EMBL/GenBank/DDBJ databases">
        <authorList>
            <person name="Ma L."/>
            <person name="Liu K.-W."/>
            <person name="Li Z."/>
            <person name="Hsiao Y.-Y."/>
            <person name="Qi Y."/>
            <person name="Fu T."/>
            <person name="Tang G."/>
            <person name="Zhang D."/>
            <person name="Sun W.-H."/>
            <person name="Liu D.-K."/>
            <person name="Li Y."/>
            <person name="Chen G.-Z."/>
            <person name="Liu X.-D."/>
            <person name="Liao X.-Y."/>
            <person name="Jiang Y.-T."/>
            <person name="Yu X."/>
            <person name="Hao Y."/>
            <person name="Huang J."/>
            <person name="Zhao X.-W."/>
            <person name="Ke S."/>
            <person name="Chen Y.-Y."/>
            <person name="Wu W.-L."/>
            <person name="Hsu J.-L."/>
            <person name="Lin Y.-F."/>
            <person name="Huang M.-D."/>
            <person name="Li C.-Y."/>
            <person name="Huang L."/>
            <person name="Wang Z.-W."/>
            <person name="Zhao X."/>
            <person name="Zhong W.-Y."/>
            <person name="Peng D.-H."/>
            <person name="Ahmad S."/>
            <person name="Lan S."/>
            <person name="Zhang J.-S."/>
            <person name="Tsai W.-C."/>
            <person name="Van De Peer Y."/>
            <person name="Liu Z.-J."/>
        </authorList>
    </citation>
    <scope>NUCLEOTIDE SEQUENCE</scope>
    <source>
        <strain evidence="1">CP</strain>
        <tissue evidence="1">Leaves</tissue>
    </source>
</reference>
<protein>
    <submittedName>
        <fullName evidence="1">Uncharacterized protein</fullName>
    </submittedName>
</protein>
<comment type="caution">
    <text evidence="1">The sequence shown here is derived from an EMBL/GenBank/DDBJ whole genome shotgun (WGS) entry which is preliminary data.</text>
</comment>
<dbReference type="EMBL" id="JAUJYO010000012">
    <property type="protein sequence ID" value="KAK1302506.1"/>
    <property type="molecule type" value="Genomic_DNA"/>
</dbReference>
<dbReference type="AlphaFoldDB" id="A0AAV9DNK3"/>
<organism evidence="1 2">
    <name type="scientific">Acorus calamus</name>
    <name type="common">Sweet flag</name>
    <dbReference type="NCBI Taxonomy" id="4465"/>
    <lineage>
        <taxon>Eukaryota</taxon>
        <taxon>Viridiplantae</taxon>
        <taxon>Streptophyta</taxon>
        <taxon>Embryophyta</taxon>
        <taxon>Tracheophyta</taxon>
        <taxon>Spermatophyta</taxon>
        <taxon>Magnoliopsida</taxon>
        <taxon>Liliopsida</taxon>
        <taxon>Acoraceae</taxon>
        <taxon>Acorus</taxon>
    </lineage>
</organism>
<dbReference type="Proteomes" id="UP001180020">
    <property type="component" value="Unassembled WGS sequence"/>
</dbReference>
<evidence type="ECO:0000313" key="1">
    <source>
        <dbReference type="EMBL" id="KAK1302506.1"/>
    </source>
</evidence>
<proteinExistence type="predicted"/>
<gene>
    <name evidence="1" type="ORF">QJS10_CPB12g00765</name>
</gene>
<keyword evidence="2" id="KW-1185">Reference proteome</keyword>
<sequence>MGRLKVSDKPSLWATWVKKRYLRSTCIWNHIPPSSSSSSWKHVIAARAWIADKARYIIFEGLSINVWKDPWLNGKSLKDLLGRELLLWGPPHSTSLSVLIKEEKWCKPARWHSDLDVYWDEIKELDVGGKGPDILVWPPSRTGVLTQREAWKAQYPPMNPVLWADWIWLPV</sequence>
<reference evidence="1" key="1">
    <citation type="journal article" date="2023" name="Nat. Commun.">
        <title>Diploid and tetraploid genomes of Acorus and the evolution of monocots.</title>
        <authorList>
            <person name="Ma L."/>
            <person name="Liu K.W."/>
            <person name="Li Z."/>
            <person name="Hsiao Y.Y."/>
            <person name="Qi Y."/>
            <person name="Fu T."/>
            <person name="Tang G.D."/>
            <person name="Zhang D."/>
            <person name="Sun W.H."/>
            <person name="Liu D.K."/>
            <person name="Li Y."/>
            <person name="Chen G.Z."/>
            <person name="Liu X.D."/>
            <person name="Liao X.Y."/>
            <person name="Jiang Y.T."/>
            <person name="Yu X."/>
            <person name="Hao Y."/>
            <person name="Huang J."/>
            <person name="Zhao X.W."/>
            <person name="Ke S."/>
            <person name="Chen Y.Y."/>
            <person name="Wu W.L."/>
            <person name="Hsu J.L."/>
            <person name="Lin Y.F."/>
            <person name="Huang M.D."/>
            <person name="Li C.Y."/>
            <person name="Huang L."/>
            <person name="Wang Z.W."/>
            <person name="Zhao X."/>
            <person name="Zhong W.Y."/>
            <person name="Peng D.H."/>
            <person name="Ahmad S."/>
            <person name="Lan S."/>
            <person name="Zhang J.S."/>
            <person name="Tsai W.C."/>
            <person name="Van de Peer Y."/>
            <person name="Liu Z.J."/>
        </authorList>
    </citation>
    <scope>NUCLEOTIDE SEQUENCE</scope>
    <source>
        <strain evidence="1">CP</strain>
    </source>
</reference>